<dbReference type="EMBL" id="MN739575">
    <property type="protein sequence ID" value="QHT13683.1"/>
    <property type="molecule type" value="Genomic_DNA"/>
</dbReference>
<sequence>MSGGKQMSLYKPVLMDKRVSLSPNEYREAVEDLDSFLTAKLRKTIEGRCSQHGWIRPGSVTILARSMGQAEHGRFTGDFIYYCKVRCLCLTPHANQIMDGQVFKANKMGAYVLVISDGRVQDAMRILVPRDMHMGQAEFDELSAGMTIRVRVLRSRFQAGDEFIQAVGTYEGQVAGPVSGPVAGAGAGAGAGVVAEEVGAGSVSGAKAVEATA</sequence>
<evidence type="ECO:0000313" key="1">
    <source>
        <dbReference type="EMBL" id="QHT13683.1"/>
    </source>
</evidence>
<evidence type="ECO:0008006" key="2">
    <source>
        <dbReference type="Google" id="ProtNLM"/>
    </source>
</evidence>
<name>A0A6C0DB97_9ZZZZ</name>
<reference evidence="1" key="1">
    <citation type="journal article" date="2020" name="Nature">
        <title>Giant virus diversity and host interactions through global metagenomics.</title>
        <authorList>
            <person name="Schulz F."/>
            <person name="Roux S."/>
            <person name="Paez-Espino D."/>
            <person name="Jungbluth S."/>
            <person name="Walsh D.A."/>
            <person name="Denef V.J."/>
            <person name="McMahon K.D."/>
            <person name="Konstantinidis K.T."/>
            <person name="Eloe-Fadrosh E.A."/>
            <person name="Kyrpides N.C."/>
            <person name="Woyke T."/>
        </authorList>
    </citation>
    <scope>NUCLEOTIDE SEQUENCE</scope>
    <source>
        <strain evidence="1">GVMAG-M-3300023174-132</strain>
    </source>
</reference>
<proteinExistence type="predicted"/>
<protein>
    <recommendedName>
        <fullName evidence="2">S1 motif domain-containing protein</fullName>
    </recommendedName>
</protein>
<organism evidence="1">
    <name type="scientific">viral metagenome</name>
    <dbReference type="NCBI Taxonomy" id="1070528"/>
    <lineage>
        <taxon>unclassified sequences</taxon>
        <taxon>metagenomes</taxon>
        <taxon>organismal metagenomes</taxon>
    </lineage>
</organism>
<accession>A0A6C0DB97</accession>
<dbReference type="AlphaFoldDB" id="A0A6C0DB97"/>